<gene>
    <name evidence="1" type="ORF">BK022_21710</name>
</gene>
<protein>
    <submittedName>
        <fullName evidence="1">Uncharacterized protein</fullName>
    </submittedName>
</protein>
<name>A0A1S1P1T0_METEX</name>
<dbReference type="Proteomes" id="UP000180215">
    <property type="component" value="Unassembled WGS sequence"/>
</dbReference>
<dbReference type="AlphaFoldDB" id="A0A1S1P1T0"/>
<evidence type="ECO:0000313" key="1">
    <source>
        <dbReference type="EMBL" id="OHV15076.1"/>
    </source>
</evidence>
<reference evidence="1 2" key="1">
    <citation type="submission" date="2016-10" db="EMBL/GenBank/DDBJ databases">
        <title>Draft genome sequence of Methylobacterium extorquens CP3, a seed endophyte of Crotalaria pumila with plant growth-promoting and metal tolerance properties.</title>
        <authorList>
            <person name="Sanchez-Lopez A.S."/>
            <person name="Van Hamme J.D."/>
            <person name="Thijs S."/>
            <person name="Mcammond B.M."/>
            <person name="Stevens V."/>
            <person name="Gonzalez-Chavez M.D.C."/>
            <person name="Vangronsveld J."/>
        </authorList>
    </citation>
    <scope>NUCLEOTIDE SEQUENCE [LARGE SCALE GENOMIC DNA]</scope>
    <source>
        <strain evidence="1 2">CP3</strain>
    </source>
</reference>
<evidence type="ECO:0000313" key="2">
    <source>
        <dbReference type="Proteomes" id="UP000180215"/>
    </source>
</evidence>
<proteinExistence type="predicted"/>
<dbReference type="EMBL" id="MNAO01000353">
    <property type="protein sequence ID" value="OHV15076.1"/>
    <property type="molecule type" value="Genomic_DNA"/>
</dbReference>
<accession>A0A1S1P1T0</accession>
<sequence>MIAIMIFFFDHEIIDCNEVFRFLFRYADLCGNSRQVYILLFEASINESRFFIRSPVFLALYMILSQQSKYEFFINVRRQKRTPNIVPQKRIVPSKVVVRSKSAIPF</sequence>
<organism evidence="1 2">
    <name type="scientific">Methylorubrum extorquens</name>
    <name type="common">Methylobacterium dichloromethanicum</name>
    <name type="synonym">Methylobacterium extorquens</name>
    <dbReference type="NCBI Taxonomy" id="408"/>
    <lineage>
        <taxon>Bacteria</taxon>
        <taxon>Pseudomonadati</taxon>
        <taxon>Pseudomonadota</taxon>
        <taxon>Alphaproteobacteria</taxon>
        <taxon>Hyphomicrobiales</taxon>
        <taxon>Methylobacteriaceae</taxon>
        <taxon>Methylorubrum</taxon>
    </lineage>
</organism>
<comment type="caution">
    <text evidence="1">The sequence shown here is derived from an EMBL/GenBank/DDBJ whole genome shotgun (WGS) entry which is preliminary data.</text>
</comment>